<evidence type="ECO:0000256" key="6">
    <source>
        <dbReference type="ARBA" id="ARBA00022553"/>
    </source>
</evidence>
<proteinExistence type="predicted"/>
<dbReference type="AlphaFoldDB" id="A0A1T4QWB5"/>
<dbReference type="OrthoDB" id="9813151at2"/>
<dbReference type="InterPro" id="IPR003660">
    <property type="entry name" value="HAMP_dom"/>
</dbReference>
<dbReference type="GO" id="GO:0000156">
    <property type="term" value="F:phosphorelay response regulator activity"/>
    <property type="evidence" value="ECO:0007669"/>
    <property type="project" value="TreeGrafter"/>
</dbReference>
<dbReference type="Pfam" id="PF00672">
    <property type="entry name" value="HAMP"/>
    <property type="match status" value="1"/>
</dbReference>
<feature type="domain" description="HAMP" evidence="18">
    <location>
        <begin position="204"/>
        <end position="256"/>
    </location>
</feature>
<evidence type="ECO:0000256" key="10">
    <source>
        <dbReference type="ARBA" id="ARBA00022777"/>
    </source>
</evidence>
<evidence type="ECO:0000256" key="3">
    <source>
        <dbReference type="ARBA" id="ARBA00004314"/>
    </source>
</evidence>
<dbReference type="SMART" id="SM00091">
    <property type="entry name" value="PAS"/>
    <property type="match status" value="1"/>
</dbReference>
<dbReference type="InterPro" id="IPR050351">
    <property type="entry name" value="BphY/WalK/GraS-like"/>
</dbReference>
<evidence type="ECO:0000256" key="13">
    <source>
        <dbReference type="ARBA" id="ARBA00023012"/>
    </source>
</evidence>
<dbReference type="FunFam" id="3.30.565.10:FF:000023">
    <property type="entry name" value="PAS domain-containing sensor histidine kinase"/>
    <property type="match status" value="1"/>
</dbReference>
<dbReference type="Gene3D" id="3.30.450.20">
    <property type="entry name" value="PAS domain"/>
    <property type="match status" value="1"/>
</dbReference>
<evidence type="ECO:0000259" key="16">
    <source>
        <dbReference type="PROSITE" id="PS50109"/>
    </source>
</evidence>
<evidence type="ECO:0000256" key="11">
    <source>
        <dbReference type="ARBA" id="ARBA00022840"/>
    </source>
</evidence>
<dbReference type="GO" id="GO:0000155">
    <property type="term" value="F:phosphorelay sensor kinase activity"/>
    <property type="evidence" value="ECO:0007669"/>
    <property type="project" value="InterPro"/>
</dbReference>
<keyword evidence="10" id="KW-0418">Kinase</keyword>
<keyword evidence="12 15" id="KW-1133">Transmembrane helix</keyword>
<evidence type="ECO:0000256" key="15">
    <source>
        <dbReference type="SAM" id="Phobius"/>
    </source>
</evidence>
<dbReference type="SMART" id="SM00304">
    <property type="entry name" value="HAMP"/>
    <property type="match status" value="1"/>
</dbReference>
<dbReference type="InterPro" id="IPR036097">
    <property type="entry name" value="HisK_dim/P_sf"/>
</dbReference>
<dbReference type="SMART" id="SM00388">
    <property type="entry name" value="HisKA"/>
    <property type="match status" value="1"/>
</dbReference>
<accession>A0A1T4QWB5</accession>
<dbReference type="SUPFAM" id="SSF55785">
    <property type="entry name" value="PYP-like sensor domain (PAS domain)"/>
    <property type="match status" value="1"/>
</dbReference>
<evidence type="ECO:0000256" key="2">
    <source>
        <dbReference type="ARBA" id="ARBA00004236"/>
    </source>
</evidence>
<dbReference type="GO" id="GO:0005524">
    <property type="term" value="F:ATP binding"/>
    <property type="evidence" value="ECO:0007669"/>
    <property type="project" value="UniProtKB-KW"/>
</dbReference>
<dbReference type="GO" id="GO:0005886">
    <property type="term" value="C:plasma membrane"/>
    <property type="evidence" value="ECO:0007669"/>
    <property type="project" value="UniProtKB-SubCell"/>
</dbReference>
<feature type="transmembrane region" description="Helical" evidence="15">
    <location>
        <begin position="180"/>
        <end position="202"/>
    </location>
</feature>
<feature type="transmembrane region" description="Helical" evidence="15">
    <location>
        <begin position="12"/>
        <end position="32"/>
    </location>
</feature>
<dbReference type="PANTHER" id="PTHR42878:SF7">
    <property type="entry name" value="SENSOR HISTIDINE KINASE GLRK"/>
    <property type="match status" value="1"/>
</dbReference>
<evidence type="ECO:0000256" key="7">
    <source>
        <dbReference type="ARBA" id="ARBA00022679"/>
    </source>
</evidence>
<keyword evidence="8 15" id="KW-0812">Transmembrane</keyword>
<dbReference type="NCBIfam" id="TIGR00229">
    <property type="entry name" value="sensory_box"/>
    <property type="match status" value="1"/>
</dbReference>
<dbReference type="EMBL" id="FUWM01000034">
    <property type="protein sequence ID" value="SKA08070.1"/>
    <property type="molecule type" value="Genomic_DNA"/>
</dbReference>
<keyword evidence="13" id="KW-0902">Two-component regulatory system</keyword>
<dbReference type="PRINTS" id="PR00344">
    <property type="entry name" value="BCTRLSENSOR"/>
</dbReference>
<dbReference type="Pfam" id="PF02518">
    <property type="entry name" value="HATPase_c"/>
    <property type="match status" value="1"/>
</dbReference>
<evidence type="ECO:0000256" key="8">
    <source>
        <dbReference type="ARBA" id="ARBA00022692"/>
    </source>
</evidence>
<evidence type="ECO:0000313" key="20">
    <source>
        <dbReference type="Proteomes" id="UP000190625"/>
    </source>
</evidence>
<dbReference type="FunFam" id="1.10.287.130:FF:000001">
    <property type="entry name" value="Two-component sensor histidine kinase"/>
    <property type="match status" value="1"/>
</dbReference>
<dbReference type="InterPro" id="IPR036890">
    <property type="entry name" value="HATPase_C_sf"/>
</dbReference>
<dbReference type="Gene3D" id="3.30.565.10">
    <property type="entry name" value="Histidine kinase-like ATPase, C-terminal domain"/>
    <property type="match status" value="1"/>
</dbReference>
<dbReference type="InterPro" id="IPR004358">
    <property type="entry name" value="Sig_transdc_His_kin-like_C"/>
</dbReference>
<keyword evidence="11" id="KW-0067">ATP-binding</keyword>
<gene>
    <name evidence="19" type="ORF">SAMN02745118_02722</name>
</gene>
<keyword evidence="6" id="KW-0597">Phosphoprotein</keyword>
<keyword evidence="14 15" id="KW-0472">Membrane</keyword>
<feature type="domain" description="PAS" evidence="17">
    <location>
        <begin position="265"/>
        <end position="320"/>
    </location>
</feature>
<dbReference type="STRING" id="142842.SAMN02745118_02722"/>
<dbReference type="InterPro" id="IPR003661">
    <property type="entry name" value="HisK_dim/P_dom"/>
</dbReference>
<dbReference type="InterPro" id="IPR005467">
    <property type="entry name" value="His_kinase_dom"/>
</dbReference>
<dbReference type="GO" id="GO:0045121">
    <property type="term" value="C:membrane raft"/>
    <property type="evidence" value="ECO:0007669"/>
    <property type="project" value="UniProtKB-SubCell"/>
</dbReference>
<dbReference type="Proteomes" id="UP000190625">
    <property type="component" value="Unassembled WGS sequence"/>
</dbReference>
<keyword evidence="5" id="KW-1003">Cell membrane</keyword>
<evidence type="ECO:0000259" key="17">
    <source>
        <dbReference type="PROSITE" id="PS50112"/>
    </source>
</evidence>
<dbReference type="InterPro" id="IPR003594">
    <property type="entry name" value="HATPase_dom"/>
</dbReference>
<protein>
    <recommendedName>
        <fullName evidence="4">histidine kinase</fullName>
        <ecNumber evidence="4">2.7.13.3</ecNumber>
    </recommendedName>
</protein>
<keyword evidence="9" id="KW-0547">Nucleotide-binding</keyword>
<dbReference type="EC" id="2.7.13.3" evidence="4"/>
<sequence length="614" mass="69831">MFNTLKAKILAGYLILILIITGVAFWSINNFLGLSNAINDIMVENYRSVIAAENMIGSLERQDSAELLYLFGKEEKGLKLFRNNEKDFLKWFSRAEDNITIEEEREILDKIDKEFTKYLQNFNQLRDRSRQNQNLAKDFYLSQGMPQFNQIKKICERLLDVNQNAMVTAQERANNNAKDAVYSTALVSILAIVLALVFGIYISNLIIKPTKKLTETVEKVGQGDLNQEIEVKSNDEIGELATEFNQMTQRLKEYEEMNVSKLVAEKNKSEAIVKSINSPIVVTDKEHRIVLLNPIAEELFGIRESEVINKHFLEVIKEEDIFKEIERIIEDNQSEASRQQEKVLQLDYQNKEHYYRLMVTPVLGKEREVSRVITFLDDITHLKEVDDLKSDFVSTVSHEFRTPLTSMNMGLSLLLEETPGNINEDQEELLDAAHEDCKRLMDLVDDLLDLSKIESGKIQFELDKVNLVDLVKASIRPLEKQATEQNINLLESIPEELPLVKADPNKITWVLSNLVGNALRYTEGEGDIEVSAAKKGNRVYVSVADTGIGIPEEYRNKIFDKFVRVKGEDAIDVSGTGLGLAIVKEIVEAHGGKIWVDSELNEGSTFTFTLLLAD</sequence>
<dbReference type="SUPFAM" id="SSF55874">
    <property type="entry name" value="ATPase domain of HSP90 chaperone/DNA topoisomerase II/histidine kinase"/>
    <property type="match status" value="1"/>
</dbReference>
<keyword evidence="7" id="KW-0808">Transferase</keyword>
<evidence type="ECO:0000259" key="18">
    <source>
        <dbReference type="PROSITE" id="PS50885"/>
    </source>
</evidence>
<dbReference type="Gene3D" id="6.10.340.10">
    <property type="match status" value="1"/>
</dbReference>
<dbReference type="GO" id="GO:0007234">
    <property type="term" value="P:osmosensory signaling via phosphorelay pathway"/>
    <property type="evidence" value="ECO:0007669"/>
    <property type="project" value="TreeGrafter"/>
</dbReference>
<dbReference type="Pfam" id="PF00989">
    <property type="entry name" value="PAS"/>
    <property type="match status" value="1"/>
</dbReference>
<keyword evidence="20" id="KW-1185">Reference proteome</keyword>
<comment type="subcellular location">
    <subcellularLocation>
        <location evidence="2">Cell membrane</location>
    </subcellularLocation>
    <subcellularLocation>
        <location evidence="3">Membrane raft</location>
        <topology evidence="3">Multi-pass membrane protein</topology>
    </subcellularLocation>
</comment>
<dbReference type="SUPFAM" id="SSF47384">
    <property type="entry name" value="Homodimeric domain of signal transducing histidine kinase"/>
    <property type="match status" value="1"/>
</dbReference>
<dbReference type="PROSITE" id="PS50885">
    <property type="entry name" value="HAMP"/>
    <property type="match status" value="1"/>
</dbReference>
<reference evidence="20" key="1">
    <citation type="submission" date="2017-02" db="EMBL/GenBank/DDBJ databases">
        <authorList>
            <person name="Varghese N."/>
            <person name="Submissions S."/>
        </authorList>
    </citation>
    <scope>NUCLEOTIDE SEQUENCE [LARGE SCALE GENOMIC DNA]</scope>
    <source>
        <strain evidence="20">ATCC BAA-73</strain>
    </source>
</reference>
<dbReference type="Pfam" id="PF00512">
    <property type="entry name" value="HisKA"/>
    <property type="match status" value="1"/>
</dbReference>
<dbReference type="InterPro" id="IPR000014">
    <property type="entry name" value="PAS"/>
</dbReference>
<name>A0A1T4QWB5_9FIRM</name>
<dbReference type="InterPro" id="IPR013767">
    <property type="entry name" value="PAS_fold"/>
</dbReference>
<dbReference type="InterPro" id="IPR035965">
    <property type="entry name" value="PAS-like_dom_sf"/>
</dbReference>
<dbReference type="RefSeq" id="WP_078811108.1">
    <property type="nucleotide sequence ID" value="NZ_FUWM01000034.1"/>
</dbReference>
<evidence type="ECO:0000256" key="12">
    <source>
        <dbReference type="ARBA" id="ARBA00022989"/>
    </source>
</evidence>
<dbReference type="Gene3D" id="1.10.287.130">
    <property type="match status" value="1"/>
</dbReference>
<evidence type="ECO:0000256" key="9">
    <source>
        <dbReference type="ARBA" id="ARBA00022741"/>
    </source>
</evidence>
<dbReference type="PROSITE" id="PS50109">
    <property type="entry name" value="HIS_KIN"/>
    <property type="match status" value="1"/>
</dbReference>
<comment type="catalytic activity">
    <reaction evidence="1">
        <text>ATP + protein L-histidine = ADP + protein N-phospho-L-histidine.</text>
        <dbReference type="EC" id="2.7.13.3"/>
    </reaction>
</comment>
<dbReference type="CDD" id="cd00130">
    <property type="entry name" value="PAS"/>
    <property type="match status" value="1"/>
</dbReference>
<evidence type="ECO:0000313" key="19">
    <source>
        <dbReference type="EMBL" id="SKA08070.1"/>
    </source>
</evidence>
<evidence type="ECO:0000256" key="14">
    <source>
        <dbReference type="ARBA" id="ARBA00023136"/>
    </source>
</evidence>
<feature type="domain" description="Histidine kinase" evidence="16">
    <location>
        <begin position="395"/>
        <end position="614"/>
    </location>
</feature>
<dbReference type="SMART" id="SM00387">
    <property type="entry name" value="HATPase_c"/>
    <property type="match status" value="1"/>
</dbReference>
<evidence type="ECO:0000256" key="1">
    <source>
        <dbReference type="ARBA" id="ARBA00000085"/>
    </source>
</evidence>
<dbReference type="SUPFAM" id="SSF158472">
    <property type="entry name" value="HAMP domain-like"/>
    <property type="match status" value="1"/>
</dbReference>
<evidence type="ECO:0000256" key="4">
    <source>
        <dbReference type="ARBA" id="ARBA00012438"/>
    </source>
</evidence>
<dbReference type="GO" id="GO:0006355">
    <property type="term" value="P:regulation of DNA-templated transcription"/>
    <property type="evidence" value="ECO:0007669"/>
    <property type="project" value="InterPro"/>
</dbReference>
<dbReference type="CDD" id="cd00075">
    <property type="entry name" value="HATPase"/>
    <property type="match status" value="1"/>
</dbReference>
<dbReference type="PROSITE" id="PS50112">
    <property type="entry name" value="PAS"/>
    <property type="match status" value="1"/>
</dbReference>
<dbReference type="PANTHER" id="PTHR42878">
    <property type="entry name" value="TWO-COMPONENT HISTIDINE KINASE"/>
    <property type="match status" value="1"/>
</dbReference>
<organism evidence="19 20">
    <name type="scientific">Selenihalanaerobacter shriftii</name>
    <dbReference type="NCBI Taxonomy" id="142842"/>
    <lineage>
        <taxon>Bacteria</taxon>
        <taxon>Bacillati</taxon>
        <taxon>Bacillota</taxon>
        <taxon>Clostridia</taxon>
        <taxon>Halanaerobiales</taxon>
        <taxon>Halobacteroidaceae</taxon>
        <taxon>Selenihalanaerobacter</taxon>
    </lineage>
</organism>
<evidence type="ECO:0000256" key="5">
    <source>
        <dbReference type="ARBA" id="ARBA00022475"/>
    </source>
</evidence>
<dbReference type="GO" id="GO:0030295">
    <property type="term" value="F:protein kinase activator activity"/>
    <property type="evidence" value="ECO:0007669"/>
    <property type="project" value="TreeGrafter"/>
</dbReference>
<dbReference type="CDD" id="cd00082">
    <property type="entry name" value="HisKA"/>
    <property type="match status" value="1"/>
</dbReference>
<dbReference type="CDD" id="cd06225">
    <property type="entry name" value="HAMP"/>
    <property type="match status" value="1"/>
</dbReference>